<comment type="caution">
    <text evidence="1">The sequence shown here is derived from an EMBL/GenBank/DDBJ whole genome shotgun (WGS) entry which is preliminary data.</text>
</comment>
<evidence type="ECO:0000313" key="1">
    <source>
        <dbReference type="EMBL" id="CAI9599204.1"/>
    </source>
</evidence>
<reference evidence="1" key="1">
    <citation type="submission" date="2023-05" db="EMBL/GenBank/DDBJ databases">
        <authorList>
            <person name="Stuckert A."/>
        </authorList>
    </citation>
    <scope>NUCLEOTIDE SEQUENCE</scope>
</reference>
<proteinExistence type="predicted"/>
<sequence>MSSGGCRHLSSEFRPLRALGRTGDGTAGNLKMTKIKHYCIKHFTYILSRVLCPVPCLHFYRSFCLETEKRPRCPKSVPLCQKRF</sequence>
<name>A0ABN9FQC0_9NEOB</name>
<evidence type="ECO:0000313" key="2">
    <source>
        <dbReference type="Proteomes" id="UP001162483"/>
    </source>
</evidence>
<dbReference type="EMBL" id="CATNWA010017265">
    <property type="protein sequence ID" value="CAI9599204.1"/>
    <property type="molecule type" value="Genomic_DNA"/>
</dbReference>
<gene>
    <name evidence="1" type="ORF">SPARVUS_LOCUS12557844</name>
</gene>
<dbReference type="Proteomes" id="UP001162483">
    <property type="component" value="Unassembled WGS sequence"/>
</dbReference>
<keyword evidence="2" id="KW-1185">Reference proteome</keyword>
<protein>
    <submittedName>
        <fullName evidence="1">Uncharacterized protein</fullName>
    </submittedName>
</protein>
<accession>A0ABN9FQC0</accession>
<organism evidence="1 2">
    <name type="scientific">Staurois parvus</name>
    <dbReference type="NCBI Taxonomy" id="386267"/>
    <lineage>
        <taxon>Eukaryota</taxon>
        <taxon>Metazoa</taxon>
        <taxon>Chordata</taxon>
        <taxon>Craniata</taxon>
        <taxon>Vertebrata</taxon>
        <taxon>Euteleostomi</taxon>
        <taxon>Amphibia</taxon>
        <taxon>Batrachia</taxon>
        <taxon>Anura</taxon>
        <taxon>Neobatrachia</taxon>
        <taxon>Ranoidea</taxon>
        <taxon>Ranidae</taxon>
        <taxon>Staurois</taxon>
    </lineage>
</organism>